<reference evidence="1 2" key="1">
    <citation type="submission" date="2016-07" db="EMBL/GenBank/DDBJ databases">
        <title>Draft Genome Sequence of Bifidobacterium adolescentis strain Km 4.</title>
        <authorList>
            <person name="Danilenko V.N."/>
        </authorList>
    </citation>
    <scope>NUCLEOTIDE SEQUENCE [LARGE SCALE GENOMIC DNA]</scope>
    <source>
        <strain evidence="1 2">Km 4</strain>
    </source>
</reference>
<dbReference type="RefSeq" id="WP_003834843.1">
    <property type="nucleotide sequence ID" value="NZ_CP007443.1"/>
</dbReference>
<proteinExistence type="predicted"/>
<accession>A0A076JI61</accession>
<dbReference type="KEGG" id="badl:BADO_0903"/>
<name>A0A076JI61_BIFAD</name>
<dbReference type="PROSITE" id="PS51257">
    <property type="entry name" value="PROKAR_LIPOPROTEIN"/>
    <property type="match status" value="1"/>
</dbReference>
<evidence type="ECO:0000313" key="1">
    <source>
        <dbReference type="EMBL" id="OFA35125.1"/>
    </source>
</evidence>
<comment type="caution">
    <text evidence="1">The sequence shown here is derived from an EMBL/GenBank/DDBJ whole genome shotgun (WGS) entry which is preliminary data.</text>
</comment>
<dbReference type="eggNOG" id="ENOG50316QD">
    <property type="taxonomic scope" value="Bacteria"/>
</dbReference>
<dbReference type="EMBL" id="MAXD01000002">
    <property type="protein sequence ID" value="OFA35125.1"/>
    <property type="molecule type" value="Genomic_DNA"/>
</dbReference>
<dbReference type="AlphaFoldDB" id="A0A076JI61"/>
<sequence length="162" mass="17393">MRTTKSKKPITVVSVCVAAVACAVGAYRFVYLPLRPADVSHARISINATGKFDESQIDGAVKADLARLKSWNGCRVDAVRYDAKRSAALLAAEHDVTASGGSSSISTAIDEYGMDNVIYLSNDISCHAGSQNSSQDGWGSWYAWNPGSARAEHGWIFIDEGY</sequence>
<gene>
    <name evidence="1" type="ORF">BBK15_03290</name>
</gene>
<evidence type="ECO:0000313" key="2">
    <source>
        <dbReference type="Proteomes" id="UP000175684"/>
    </source>
</evidence>
<dbReference type="GeneID" id="45582823"/>
<organism evidence="1 2">
    <name type="scientific">Bifidobacterium adolescentis</name>
    <dbReference type="NCBI Taxonomy" id="1680"/>
    <lineage>
        <taxon>Bacteria</taxon>
        <taxon>Bacillati</taxon>
        <taxon>Actinomycetota</taxon>
        <taxon>Actinomycetes</taxon>
        <taxon>Bifidobacteriales</taxon>
        <taxon>Bifidobacteriaceae</taxon>
        <taxon>Bifidobacterium</taxon>
    </lineage>
</organism>
<protein>
    <submittedName>
        <fullName evidence="1">Uncharacterized protein</fullName>
    </submittedName>
</protein>
<dbReference type="Proteomes" id="UP000175684">
    <property type="component" value="Unassembled WGS sequence"/>
</dbReference>